<dbReference type="GO" id="GO:0004523">
    <property type="term" value="F:RNA-DNA hybrid ribonuclease activity"/>
    <property type="evidence" value="ECO:0007669"/>
    <property type="project" value="InterPro"/>
</dbReference>
<dbReference type="InterPro" id="IPR044730">
    <property type="entry name" value="RNase_H-like_dom_plant"/>
</dbReference>
<dbReference type="SUPFAM" id="SSF56672">
    <property type="entry name" value="DNA/RNA polymerases"/>
    <property type="match status" value="1"/>
</dbReference>
<evidence type="ECO:0000259" key="1">
    <source>
        <dbReference type="PROSITE" id="PS50878"/>
    </source>
</evidence>
<evidence type="ECO:0000313" key="2">
    <source>
        <dbReference type="EMBL" id="KAK4254015.1"/>
    </source>
</evidence>
<dbReference type="InterPro" id="IPR036691">
    <property type="entry name" value="Endo/exonu/phosph_ase_sf"/>
</dbReference>
<dbReference type="PANTHER" id="PTHR33116">
    <property type="entry name" value="REVERSE TRANSCRIPTASE ZINC-BINDING DOMAIN-CONTAINING PROTEIN-RELATED-RELATED"/>
    <property type="match status" value="1"/>
</dbReference>
<protein>
    <recommendedName>
        <fullName evidence="1">Reverse transcriptase domain-containing protein</fullName>
    </recommendedName>
</protein>
<sequence>MDILYWNIRGACSKGLLSQMRLVCKNPKPCMVILSETKCQNESRLLSLKKLGFDGLVQVPSVGRSGGLVAVWKSDQVGVSVLRRDRQFLHLLCSKNGEPSFFLTAVYSLPLPHCKHELWQELGKLASIIVDPWVVAGDFNDIAHPSERVGGATPSSWRMNKFVERINECNLNDLGYSGASFTWRGPGSATSSGLFERLDRALANTSFLSTFEQCSVRVLPRVKFSDHNPICLCFGKDVVSRSVSRPFRFEAMWLHHQDYRAFLSEEWDIQGDLNLSLSRFQEAIRVWNYDVFGMVETRKNRILARLNGIQKSTAYPYSRYLCGLEINLQEDLQRILALEEVKWFQKSKDIWIKDGDRNTRYYHLKAKMRTRRNKIRALKSESGVWCSEEEDLKRLVVQHFFNLYCEEGEVYVPLRTRSNFPILDGATADRLGRVPSDEEIRCALFSIGSFKSPGIDGFPAIFYKSNWGTVGPSLCSFVKGVFRGNVPLEEANRTLISLIPKRDNPVQVSHFRPISLCTVHYKCITKVITLRLKEVMNDIVSPFQSSFIRGRHIHDNLIIGQEIMHIMNKNRSRKGLMAWKIDLEKAYDRIRWDFLKQVLTDVGFSTDFINLIVSCVSSVSFNVLWNGSQTEFFFPKKGLRQGDPISPLLFVLCMDRLSHLICDEVADGNWHPVRVATAGPVVSHLLFADDLLLFGAASEAQASCMLRCLEKFGKASGGKVSIDKSSVFFSPKVSAQSKQRIKSMTHMKISGDIGKYLGFPLSRSKRMKDKFNYIVERTRSKLANWKANSLSFAGRVTLAKSVLSSIPLYPMQVAAIPKSICHEVERIQRNFIWGHDESSNRYHSIGWEQILRPKQYGGLGFRRLESINLACGAKVAWNLVMGASSLWAEILQRRYMLREGESLLSSRPGDSKVWKFICASKELVDRGTKWQVRNGELISFFNDCWLTDGRTLRDFCSRSLSQEEAASSVADWVVDGSWDFARLSGLVSPEIISRLMAHLPPYEDAGQDLLVWGASKNGLFSLRSAYFLIEDYSHLSVCPGLKEIWAWRGAERIKLFMWRVFFDRLPTNERRSKWGTTSNLCGHCGTEVESLLHILRDCSYARKLWLKLIKPSCYARFFSCSLEDWLLLNLKDKGVIGDSSYWCIVFGVSIWLLWGWRNSTIFEDRFVRPVNPAEKVLHCWRSFALAPNEGYVGQSSSVASEMQGVWMKPPSDWMKLNVDGAVALSSSRAGCGGLLRDSGGVWYCGFSKELGTCDAFTAEQWAMIEGLTLSWDLGIRKLILESDALDLVQLLAEEASTSVNLLLLRIKELLQREWQVQVRYIPRQANGVADVLAKDGINHSAFLNDCPGSLCSAVAQESWGVCSPVSFISC</sequence>
<keyword evidence="3" id="KW-1185">Reference proteome</keyword>
<organism evidence="2 3">
    <name type="scientific">Acacia crassicarpa</name>
    <name type="common">northern wattle</name>
    <dbReference type="NCBI Taxonomy" id="499986"/>
    <lineage>
        <taxon>Eukaryota</taxon>
        <taxon>Viridiplantae</taxon>
        <taxon>Streptophyta</taxon>
        <taxon>Embryophyta</taxon>
        <taxon>Tracheophyta</taxon>
        <taxon>Spermatophyta</taxon>
        <taxon>Magnoliopsida</taxon>
        <taxon>eudicotyledons</taxon>
        <taxon>Gunneridae</taxon>
        <taxon>Pentapetalae</taxon>
        <taxon>rosids</taxon>
        <taxon>fabids</taxon>
        <taxon>Fabales</taxon>
        <taxon>Fabaceae</taxon>
        <taxon>Caesalpinioideae</taxon>
        <taxon>mimosoid clade</taxon>
        <taxon>Acacieae</taxon>
        <taxon>Acacia</taxon>
    </lineage>
</organism>
<dbReference type="InterPro" id="IPR002156">
    <property type="entry name" value="RNaseH_domain"/>
</dbReference>
<reference evidence="2" key="1">
    <citation type="submission" date="2023-10" db="EMBL/GenBank/DDBJ databases">
        <title>Chromosome-level genome of the transformable northern wattle, Acacia crassicarpa.</title>
        <authorList>
            <person name="Massaro I."/>
            <person name="Sinha N.R."/>
            <person name="Poethig S."/>
            <person name="Leichty A.R."/>
        </authorList>
    </citation>
    <scope>NUCLEOTIDE SEQUENCE</scope>
    <source>
        <strain evidence="2">Acra3RX</strain>
        <tissue evidence="2">Leaf</tissue>
    </source>
</reference>
<dbReference type="Pfam" id="PF13966">
    <property type="entry name" value="zf-RVT"/>
    <property type="match status" value="1"/>
</dbReference>
<dbReference type="InterPro" id="IPR036397">
    <property type="entry name" value="RNaseH_sf"/>
</dbReference>
<evidence type="ECO:0000313" key="3">
    <source>
        <dbReference type="Proteomes" id="UP001293593"/>
    </source>
</evidence>
<dbReference type="InterPro" id="IPR043502">
    <property type="entry name" value="DNA/RNA_pol_sf"/>
</dbReference>
<dbReference type="InterPro" id="IPR005135">
    <property type="entry name" value="Endo/exonuclease/phosphatase"/>
</dbReference>
<feature type="domain" description="Reverse transcriptase" evidence="1">
    <location>
        <begin position="480"/>
        <end position="761"/>
    </location>
</feature>
<dbReference type="PANTHER" id="PTHR33116:SF75">
    <property type="entry name" value="RIBONUCLEASE H PROTEIN"/>
    <property type="match status" value="1"/>
</dbReference>
<comment type="caution">
    <text evidence="2">The sequence shown here is derived from an EMBL/GenBank/DDBJ whole genome shotgun (WGS) entry which is preliminary data.</text>
</comment>
<dbReference type="InterPro" id="IPR026960">
    <property type="entry name" value="RVT-Znf"/>
</dbReference>
<dbReference type="Proteomes" id="UP001293593">
    <property type="component" value="Unassembled WGS sequence"/>
</dbReference>
<dbReference type="CDD" id="cd01650">
    <property type="entry name" value="RT_nLTR_like"/>
    <property type="match status" value="1"/>
</dbReference>
<proteinExistence type="predicted"/>
<dbReference type="InterPro" id="IPR012337">
    <property type="entry name" value="RNaseH-like_sf"/>
</dbReference>
<name>A0AAE1JM57_9FABA</name>
<accession>A0AAE1JM57</accession>
<dbReference type="CDD" id="cd06222">
    <property type="entry name" value="RNase_H_like"/>
    <property type="match status" value="1"/>
</dbReference>
<gene>
    <name evidence="2" type="ORF">QN277_009451</name>
</gene>
<dbReference type="SUPFAM" id="SSF56219">
    <property type="entry name" value="DNase I-like"/>
    <property type="match status" value="1"/>
</dbReference>
<dbReference type="GO" id="GO:0003676">
    <property type="term" value="F:nucleic acid binding"/>
    <property type="evidence" value="ECO:0007669"/>
    <property type="project" value="InterPro"/>
</dbReference>
<dbReference type="EMBL" id="JAWXYG010000014">
    <property type="protein sequence ID" value="KAK4254015.1"/>
    <property type="molecule type" value="Genomic_DNA"/>
</dbReference>
<dbReference type="Gene3D" id="3.60.10.10">
    <property type="entry name" value="Endonuclease/exonuclease/phosphatase"/>
    <property type="match status" value="1"/>
</dbReference>
<dbReference type="InterPro" id="IPR000477">
    <property type="entry name" value="RT_dom"/>
</dbReference>
<dbReference type="Pfam" id="PF03372">
    <property type="entry name" value="Exo_endo_phos"/>
    <property type="match status" value="1"/>
</dbReference>
<dbReference type="Pfam" id="PF00078">
    <property type="entry name" value="RVT_1"/>
    <property type="match status" value="1"/>
</dbReference>
<dbReference type="Pfam" id="PF13456">
    <property type="entry name" value="RVT_3"/>
    <property type="match status" value="1"/>
</dbReference>
<dbReference type="Gene3D" id="3.30.420.10">
    <property type="entry name" value="Ribonuclease H-like superfamily/Ribonuclease H"/>
    <property type="match status" value="1"/>
</dbReference>
<dbReference type="PROSITE" id="PS50878">
    <property type="entry name" value="RT_POL"/>
    <property type="match status" value="1"/>
</dbReference>
<dbReference type="SUPFAM" id="SSF53098">
    <property type="entry name" value="Ribonuclease H-like"/>
    <property type="match status" value="1"/>
</dbReference>